<dbReference type="PANTHER" id="PTHR38599:SF1">
    <property type="entry name" value="CUPIN DOMAIN PROTEIN (AFU_ORTHOLOGUE AFUA_3G13620)"/>
    <property type="match status" value="1"/>
</dbReference>
<dbReference type="EMBL" id="SMKA01000169">
    <property type="protein sequence ID" value="TDC23233.1"/>
    <property type="molecule type" value="Genomic_DNA"/>
</dbReference>
<evidence type="ECO:0000259" key="2">
    <source>
        <dbReference type="Pfam" id="PF02311"/>
    </source>
</evidence>
<organism evidence="3 4">
    <name type="scientific">Kribbella albertanoniae</name>
    <dbReference type="NCBI Taxonomy" id="1266829"/>
    <lineage>
        <taxon>Bacteria</taxon>
        <taxon>Bacillati</taxon>
        <taxon>Actinomycetota</taxon>
        <taxon>Actinomycetes</taxon>
        <taxon>Propionibacteriales</taxon>
        <taxon>Kribbellaceae</taxon>
        <taxon>Kribbella</taxon>
    </lineage>
</organism>
<protein>
    <recommendedName>
        <fullName evidence="2">AraC-type arabinose-binding/dimerisation domain-containing protein</fullName>
    </recommendedName>
</protein>
<dbReference type="PANTHER" id="PTHR38599">
    <property type="entry name" value="CUPIN DOMAIN PROTEIN (AFU_ORTHOLOGUE AFUA_3G13620)"/>
    <property type="match status" value="1"/>
</dbReference>
<proteinExistence type="predicted"/>
<evidence type="ECO:0000313" key="3">
    <source>
        <dbReference type="EMBL" id="TDC23233.1"/>
    </source>
</evidence>
<dbReference type="Gene3D" id="2.60.120.10">
    <property type="entry name" value="Jelly Rolls"/>
    <property type="match status" value="1"/>
</dbReference>
<dbReference type="SUPFAM" id="SSF51182">
    <property type="entry name" value="RmlC-like cupins"/>
    <property type="match status" value="1"/>
</dbReference>
<keyword evidence="1" id="KW-0238">DNA-binding</keyword>
<sequence length="116" mass="12863">MSVEAITREVVLDQVLPADLPVRRVQARRITMLPETAVGVHTHNGPVFGSIESGSAIYQLRDEPEIMLKPGDLFYEPAEELIRFDAGPDGVTFLAYFPVTEGQEPLLELVEDRVEG</sequence>
<dbReference type="InterPro" id="IPR014710">
    <property type="entry name" value="RmlC-like_jellyroll"/>
</dbReference>
<dbReference type="Proteomes" id="UP000295075">
    <property type="component" value="Unassembled WGS sequence"/>
</dbReference>
<reference evidence="3 4" key="1">
    <citation type="submission" date="2019-03" db="EMBL/GenBank/DDBJ databases">
        <title>Draft genome sequences of novel Actinobacteria.</title>
        <authorList>
            <person name="Sahin N."/>
            <person name="Ay H."/>
            <person name="Saygin H."/>
        </authorList>
    </citation>
    <scope>NUCLEOTIDE SEQUENCE [LARGE SCALE GENOMIC DNA]</scope>
    <source>
        <strain evidence="3 4">JCM 30547</strain>
    </source>
</reference>
<dbReference type="GO" id="GO:0003677">
    <property type="term" value="F:DNA binding"/>
    <property type="evidence" value="ECO:0007669"/>
    <property type="project" value="UniProtKB-KW"/>
</dbReference>
<evidence type="ECO:0000313" key="4">
    <source>
        <dbReference type="Proteomes" id="UP000295075"/>
    </source>
</evidence>
<gene>
    <name evidence="3" type="ORF">E1261_28915</name>
</gene>
<comment type="caution">
    <text evidence="3">The sequence shown here is derived from an EMBL/GenBank/DDBJ whole genome shotgun (WGS) entry which is preliminary data.</text>
</comment>
<name>A0A4R4PMH6_9ACTN</name>
<dbReference type="GO" id="GO:0006355">
    <property type="term" value="P:regulation of DNA-templated transcription"/>
    <property type="evidence" value="ECO:0007669"/>
    <property type="project" value="InterPro"/>
</dbReference>
<evidence type="ECO:0000256" key="1">
    <source>
        <dbReference type="ARBA" id="ARBA00023125"/>
    </source>
</evidence>
<keyword evidence="4" id="KW-1185">Reference proteome</keyword>
<dbReference type="OrthoDB" id="9802489at2"/>
<dbReference type="AlphaFoldDB" id="A0A4R4PMH6"/>
<dbReference type="InterPro" id="IPR003313">
    <property type="entry name" value="AraC-bd"/>
</dbReference>
<dbReference type="RefSeq" id="WP_132412032.1">
    <property type="nucleotide sequence ID" value="NZ_SMKA01000169.1"/>
</dbReference>
<dbReference type="Pfam" id="PF02311">
    <property type="entry name" value="AraC_binding"/>
    <property type="match status" value="1"/>
</dbReference>
<accession>A0A4R4PMH6</accession>
<dbReference type="InterPro" id="IPR011051">
    <property type="entry name" value="RmlC_Cupin_sf"/>
</dbReference>
<feature type="domain" description="AraC-type arabinose-binding/dimerisation" evidence="2">
    <location>
        <begin position="31"/>
        <end position="90"/>
    </location>
</feature>